<evidence type="ECO:0000313" key="1">
    <source>
        <dbReference type="EMBL" id="OPZ88848.1"/>
    </source>
</evidence>
<dbReference type="AlphaFoldDB" id="A0A1V5M6I4"/>
<name>A0A1V5M6I4_UNCT6</name>
<organism evidence="1 2">
    <name type="scientific">candidate division TA06 bacterium ADurb.Bin417</name>
    <dbReference type="NCBI Taxonomy" id="1852828"/>
    <lineage>
        <taxon>Bacteria</taxon>
        <taxon>Bacteria division TA06</taxon>
    </lineage>
</organism>
<proteinExistence type="predicted"/>
<dbReference type="Proteomes" id="UP000485484">
    <property type="component" value="Unassembled WGS sequence"/>
</dbReference>
<gene>
    <name evidence="1" type="ORF">BWY73_01609</name>
</gene>
<accession>A0A1V5M6I4</accession>
<sequence length="40" mass="4947">MDEFFCRFHQDPIYRPDLSVENLARFNRLAAWTLRLAYRN</sequence>
<dbReference type="EMBL" id="MWAK01000447">
    <property type="protein sequence ID" value="OPZ88848.1"/>
    <property type="molecule type" value="Genomic_DNA"/>
</dbReference>
<comment type="caution">
    <text evidence="1">The sequence shown here is derived from an EMBL/GenBank/DDBJ whole genome shotgun (WGS) entry which is preliminary data.</text>
</comment>
<evidence type="ECO:0000313" key="2">
    <source>
        <dbReference type="Proteomes" id="UP000485484"/>
    </source>
</evidence>
<protein>
    <submittedName>
        <fullName evidence="1">Uncharacterized protein</fullName>
    </submittedName>
</protein>
<reference evidence="1 2" key="1">
    <citation type="submission" date="2017-02" db="EMBL/GenBank/DDBJ databases">
        <title>Delving into the versatile metabolic prowess of the omnipresent phylum Bacteroidetes.</title>
        <authorList>
            <person name="Nobu M.K."/>
            <person name="Mei R."/>
            <person name="Narihiro T."/>
            <person name="Kuroda K."/>
            <person name="Liu W.-T."/>
        </authorList>
    </citation>
    <scope>NUCLEOTIDE SEQUENCE [LARGE SCALE GENOMIC DNA]</scope>
    <source>
        <strain evidence="1">ADurb.Bin417</strain>
    </source>
</reference>